<sequence>MTLAQLVTNYFNSSPYGAGASPVPTPHPGCMHWLVTTILPRKLALAFLTVAWSLPTTIVVKKLKPNWDDEFTHELRMYEKLKSLQGKQILVCYGEAYCDGTRALVLEDVGGVSLYHRSALVEMSEEQMAQMILASYRPMISLNIAYDDWKLDNLYLVDGRVVFLDMEYVYELDFDPERAIQLGRAAILERWHQFREQYHKYGEIEMQGATSLRPPRSRLAVRFSPFISRPISQSKWAHLHC</sequence>
<dbReference type="HOGENOM" id="CLU_069414_3_0_1"/>
<name>A0A0A2VHY6_BEABA</name>
<evidence type="ECO:0000313" key="2">
    <source>
        <dbReference type="Proteomes" id="UP000030106"/>
    </source>
</evidence>
<dbReference type="Proteomes" id="UP000030106">
    <property type="component" value="Unassembled WGS sequence"/>
</dbReference>
<protein>
    <recommendedName>
        <fullName evidence="3">Protein kinase domain-containing protein</fullName>
    </recommendedName>
</protein>
<evidence type="ECO:0000313" key="1">
    <source>
        <dbReference type="EMBL" id="KGQ07501.1"/>
    </source>
</evidence>
<reference evidence="1 2" key="1">
    <citation type="submission" date="2012-10" db="EMBL/GenBank/DDBJ databases">
        <title>Genome sequencing and analysis of entomopathogenic fungi Beauveria bassiana D1-5.</title>
        <authorList>
            <person name="Li Q."/>
            <person name="Wang L."/>
            <person name="Zhang Z."/>
            <person name="Wang Q."/>
            <person name="Ren J."/>
            <person name="Wang M."/>
            <person name="Xu W."/>
            <person name="Wang J."/>
            <person name="Lu Y."/>
            <person name="Du Q."/>
            <person name="Sun Z."/>
        </authorList>
    </citation>
    <scope>NUCLEOTIDE SEQUENCE [LARGE SCALE GENOMIC DNA]</scope>
    <source>
        <strain evidence="1 2">D1-5</strain>
    </source>
</reference>
<dbReference type="OrthoDB" id="4847384at2759"/>
<evidence type="ECO:0008006" key="3">
    <source>
        <dbReference type="Google" id="ProtNLM"/>
    </source>
</evidence>
<organism evidence="1 2">
    <name type="scientific">Beauveria bassiana D1-5</name>
    <dbReference type="NCBI Taxonomy" id="1245745"/>
    <lineage>
        <taxon>Eukaryota</taxon>
        <taxon>Fungi</taxon>
        <taxon>Dikarya</taxon>
        <taxon>Ascomycota</taxon>
        <taxon>Pezizomycotina</taxon>
        <taxon>Sordariomycetes</taxon>
        <taxon>Hypocreomycetidae</taxon>
        <taxon>Hypocreales</taxon>
        <taxon>Cordycipitaceae</taxon>
        <taxon>Beauveria</taxon>
    </lineage>
</organism>
<dbReference type="EMBL" id="ANFO01000683">
    <property type="protein sequence ID" value="KGQ07501.1"/>
    <property type="molecule type" value="Genomic_DNA"/>
</dbReference>
<gene>
    <name evidence="1" type="ORF">BBAD15_g7185</name>
</gene>
<dbReference type="InterPro" id="IPR011009">
    <property type="entry name" value="Kinase-like_dom_sf"/>
</dbReference>
<comment type="caution">
    <text evidence="1">The sequence shown here is derived from an EMBL/GenBank/DDBJ whole genome shotgun (WGS) entry which is preliminary data.</text>
</comment>
<dbReference type="SUPFAM" id="SSF56112">
    <property type="entry name" value="Protein kinase-like (PK-like)"/>
    <property type="match status" value="1"/>
</dbReference>
<dbReference type="AlphaFoldDB" id="A0A0A2VHY6"/>
<proteinExistence type="predicted"/>
<accession>A0A0A2VHY6</accession>